<dbReference type="Gene3D" id="6.20.210.20">
    <property type="entry name" value="THAP domain"/>
    <property type="match status" value="1"/>
</dbReference>
<reference evidence="15" key="2">
    <citation type="submission" date="2021-09" db="EMBL/GenBank/DDBJ databases">
        <authorList>
            <person name="Jia N."/>
            <person name="Wang J."/>
            <person name="Shi W."/>
            <person name="Du L."/>
            <person name="Sun Y."/>
            <person name="Zhan W."/>
            <person name="Jiang J."/>
            <person name="Wang Q."/>
            <person name="Zhang B."/>
            <person name="Ji P."/>
            <person name="Sakyi L.B."/>
            <person name="Cui X."/>
            <person name="Yuan T."/>
            <person name="Jiang B."/>
            <person name="Yang W."/>
            <person name="Lam T.T.-Y."/>
            <person name="Chang Q."/>
            <person name="Ding S."/>
            <person name="Wang X."/>
            <person name="Zhu J."/>
            <person name="Ruan X."/>
            <person name="Zhao L."/>
            <person name="Wei J."/>
            <person name="Que T."/>
            <person name="Du C."/>
            <person name="Cheng J."/>
            <person name="Dai P."/>
            <person name="Han X."/>
            <person name="Huang E."/>
            <person name="Gao Y."/>
            <person name="Liu J."/>
            <person name="Shao H."/>
            <person name="Ye R."/>
            <person name="Li L."/>
            <person name="Wei W."/>
            <person name="Wang X."/>
            <person name="Wang C."/>
            <person name="Huo Q."/>
            <person name="Li W."/>
            <person name="Guo W."/>
            <person name="Chen H."/>
            <person name="Chen S."/>
            <person name="Zhou L."/>
            <person name="Zhou L."/>
            <person name="Ni X."/>
            <person name="Tian J."/>
            <person name="Zhou Y."/>
            <person name="Sheng Y."/>
            <person name="Liu T."/>
            <person name="Pan Y."/>
            <person name="Xia L."/>
            <person name="Li J."/>
            <person name="Zhao F."/>
            <person name="Cao W."/>
        </authorList>
    </citation>
    <scope>NUCLEOTIDE SEQUENCE</scope>
    <source>
        <strain evidence="15">Rmic-2018</strain>
        <tissue evidence="15">Larvae</tissue>
    </source>
</reference>
<feature type="domain" description="THAP-type" evidence="14">
    <location>
        <begin position="1"/>
        <end position="83"/>
    </location>
</feature>
<keyword evidence="3" id="KW-0479">Metal-binding</keyword>
<evidence type="ECO:0000313" key="16">
    <source>
        <dbReference type="Proteomes" id="UP000821866"/>
    </source>
</evidence>
<dbReference type="Pfam" id="PF05485">
    <property type="entry name" value="THAP"/>
    <property type="match status" value="1"/>
</dbReference>
<comment type="caution">
    <text evidence="15">The sequence shown here is derived from an EMBL/GenBank/DDBJ whole genome shotgun (WGS) entry which is preliminary data.</text>
</comment>
<dbReference type="SUPFAM" id="SSF57716">
    <property type="entry name" value="Glucocorticoid receptor-like (DNA-binding domain)"/>
    <property type="match status" value="1"/>
</dbReference>
<evidence type="ECO:0000256" key="5">
    <source>
        <dbReference type="ARBA" id="ARBA00022833"/>
    </source>
</evidence>
<keyword evidence="7" id="KW-0175">Coiled coil</keyword>
<dbReference type="GO" id="GO:0043565">
    <property type="term" value="F:sequence-specific DNA binding"/>
    <property type="evidence" value="ECO:0007669"/>
    <property type="project" value="InterPro"/>
</dbReference>
<evidence type="ECO:0000313" key="15">
    <source>
        <dbReference type="EMBL" id="KAH7964533.1"/>
    </source>
</evidence>
<keyword evidence="10" id="KW-0539">Nucleus</keyword>
<dbReference type="Proteomes" id="UP000821866">
    <property type="component" value="Unassembled WGS sequence"/>
</dbReference>
<keyword evidence="5" id="KW-0862">Zinc</keyword>
<sequence>MAYFCVPGCKSSSKKKEVGISFHEIPSDEEFRQKWIKVISRDNWTPNTTSCYSTVCSRHFAASDFKQGCKTRRLMKGVVPSVFEEYSRYLQPSTKAPRSDAAIRKRANVSECPTATKRRAVRRSKSDYPPWNGDDIPTNGDGRDMSPPACSITCEDGIPATRQQSDRAVQISVPTFVPSVEGMKWRRKYTFSTA</sequence>
<organism evidence="15 16">
    <name type="scientific">Rhipicephalus microplus</name>
    <name type="common">Cattle tick</name>
    <name type="synonym">Boophilus microplus</name>
    <dbReference type="NCBI Taxonomy" id="6941"/>
    <lineage>
        <taxon>Eukaryota</taxon>
        <taxon>Metazoa</taxon>
        <taxon>Ecdysozoa</taxon>
        <taxon>Arthropoda</taxon>
        <taxon>Chelicerata</taxon>
        <taxon>Arachnida</taxon>
        <taxon>Acari</taxon>
        <taxon>Parasitiformes</taxon>
        <taxon>Ixodida</taxon>
        <taxon>Ixodoidea</taxon>
        <taxon>Ixodidae</taxon>
        <taxon>Rhipicephalinae</taxon>
        <taxon>Rhipicephalus</taxon>
        <taxon>Boophilus</taxon>
    </lineage>
</organism>
<proteinExistence type="inferred from homology"/>
<feature type="region of interest" description="Disordered" evidence="13">
    <location>
        <begin position="115"/>
        <end position="145"/>
    </location>
</feature>
<comment type="subcellular location">
    <subcellularLocation>
        <location evidence="1">Nucleus</location>
        <location evidence="1">Nucleoplasm</location>
    </subcellularLocation>
</comment>
<dbReference type="InterPro" id="IPR026516">
    <property type="entry name" value="THAP1/10"/>
</dbReference>
<evidence type="ECO:0000256" key="2">
    <source>
        <dbReference type="ARBA" id="ARBA00006177"/>
    </source>
</evidence>
<evidence type="ECO:0000256" key="12">
    <source>
        <dbReference type="PROSITE-ProRule" id="PRU00309"/>
    </source>
</evidence>
<dbReference type="VEuPathDB" id="VectorBase:LOC119177888"/>
<evidence type="ECO:0000256" key="11">
    <source>
        <dbReference type="ARBA" id="ARBA00023306"/>
    </source>
</evidence>
<evidence type="ECO:0000256" key="13">
    <source>
        <dbReference type="SAM" id="MobiDB-lite"/>
    </source>
</evidence>
<name>A0A9J6D0M6_RHIMP</name>
<evidence type="ECO:0000256" key="7">
    <source>
        <dbReference type="ARBA" id="ARBA00023054"/>
    </source>
</evidence>
<dbReference type="AlphaFoldDB" id="A0A9J6D0M6"/>
<dbReference type="InterPro" id="IPR006612">
    <property type="entry name" value="THAP_Znf"/>
</dbReference>
<evidence type="ECO:0000256" key="3">
    <source>
        <dbReference type="ARBA" id="ARBA00022723"/>
    </source>
</evidence>
<evidence type="ECO:0000256" key="1">
    <source>
        <dbReference type="ARBA" id="ARBA00004642"/>
    </source>
</evidence>
<keyword evidence="6" id="KW-0805">Transcription regulation</keyword>
<keyword evidence="9" id="KW-0804">Transcription</keyword>
<evidence type="ECO:0000256" key="10">
    <source>
        <dbReference type="ARBA" id="ARBA00023242"/>
    </source>
</evidence>
<dbReference type="EMBL" id="JABSTU010003866">
    <property type="protein sequence ID" value="KAH7964533.1"/>
    <property type="molecule type" value="Genomic_DNA"/>
</dbReference>
<dbReference type="SMART" id="SM00692">
    <property type="entry name" value="DM3"/>
    <property type="match status" value="1"/>
</dbReference>
<protein>
    <recommendedName>
        <fullName evidence="14">THAP-type domain-containing protein</fullName>
    </recommendedName>
</protein>
<dbReference type="PROSITE" id="PS50950">
    <property type="entry name" value="ZF_THAP"/>
    <property type="match status" value="1"/>
</dbReference>
<keyword evidence="16" id="KW-1185">Reference proteome</keyword>
<keyword evidence="8 12" id="KW-0238">DNA-binding</keyword>
<dbReference type="SMART" id="SM00980">
    <property type="entry name" value="THAP"/>
    <property type="match status" value="1"/>
</dbReference>
<accession>A0A9J6D0M6</accession>
<comment type="similarity">
    <text evidence="2">Belongs to the THAP1 family.</text>
</comment>
<dbReference type="GO" id="GO:0008270">
    <property type="term" value="F:zinc ion binding"/>
    <property type="evidence" value="ECO:0007669"/>
    <property type="project" value="UniProtKB-KW"/>
</dbReference>
<reference evidence="15" key="1">
    <citation type="journal article" date="2020" name="Cell">
        <title>Large-Scale Comparative Analyses of Tick Genomes Elucidate Their Genetic Diversity and Vector Capacities.</title>
        <authorList>
            <consortium name="Tick Genome and Microbiome Consortium (TIGMIC)"/>
            <person name="Jia N."/>
            <person name="Wang J."/>
            <person name="Shi W."/>
            <person name="Du L."/>
            <person name="Sun Y."/>
            <person name="Zhan W."/>
            <person name="Jiang J.F."/>
            <person name="Wang Q."/>
            <person name="Zhang B."/>
            <person name="Ji P."/>
            <person name="Bell-Sakyi L."/>
            <person name="Cui X.M."/>
            <person name="Yuan T.T."/>
            <person name="Jiang B.G."/>
            <person name="Yang W.F."/>
            <person name="Lam T.T."/>
            <person name="Chang Q.C."/>
            <person name="Ding S.J."/>
            <person name="Wang X.J."/>
            <person name="Zhu J.G."/>
            <person name="Ruan X.D."/>
            <person name="Zhao L."/>
            <person name="Wei J.T."/>
            <person name="Ye R.Z."/>
            <person name="Que T.C."/>
            <person name="Du C.H."/>
            <person name="Zhou Y.H."/>
            <person name="Cheng J.X."/>
            <person name="Dai P.F."/>
            <person name="Guo W.B."/>
            <person name="Han X.H."/>
            <person name="Huang E.J."/>
            <person name="Li L.F."/>
            <person name="Wei W."/>
            <person name="Gao Y.C."/>
            <person name="Liu J.Z."/>
            <person name="Shao H.Z."/>
            <person name="Wang X."/>
            <person name="Wang C.C."/>
            <person name="Yang T.C."/>
            <person name="Huo Q.B."/>
            <person name="Li W."/>
            <person name="Chen H.Y."/>
            <person name="Chen S.E."/>
            <person name="Zhou L.G."/>
            <person name="Ni X.B."/>
            <person name="Tian J.H."/>
            <person name="Sheng Y."/>
            <person name="Liu T."/>
            <person name="Pan Y.S."/>
            <person name="Xia L.Y."/>
            <person name="Li J."/>
            <person name="Zhao F."/>
            <person name="Cao W.C."/>
        </authorList>
    </citation>
    <scope>NUCLEOTIDE SEQUENCE</scope>
    <source>
        <strain evidence="15">Rmic-2018</strain>
    </source>
</reference>
<evidence type="ECO:0000256" key="9">
    <source>
        <dbReference type="ARBA" id="ARBA00023163"/>
    </source>
</evidence>
<dbReference type="InterPro" id="IPR038441">
    <property type="entry name" value="THAP_Znf_sf"/>
</dbReference>
<dbReference type="GO" id="GO:0005654">
    <property type="term" value="C:nucleoplasm"/>
    <property type="evidence" value="ECO:0007669"/>
    <property type="project" value="UniProtKB-SubCell"/>
</dbReference>
<keyword evidence="4 12" id="KW-0863">Zinc-finger</keyword>
<dbReference type="PANTHER" id="PTHR46600">
    <property type="entry name" value="THAP DOMAIN-CONTAINING"/>
    <property type="match status" value="1"/>
</dbReference>
<keyword evidence="11" id="KW-0131">Cell cycle</keyword>
<dbReference type="PANTHER" id="PTHR46600:SF1">
    <property type="entry name" value="THAP DOMAIN-CONTAINING PROTEIN 1"/>
    <property type="match status" value="1"/>
</dbReference>
<evidence type="ECO:0000256" key="8">
    <source>
        <dbReference type="ARBA" id="ARBA00023125"/>
    </source>
</evidence>
<evidence type="ECO:0000259" key="14">
    <source>
        <dbReference type="PROSITE" id="PS50950"/>
    </source>
</evidence>
<gene>
    <name evidence="15" type="ORF">HPB51_027228</name>
</gene>
<evidence type="ECO:0000256" key="4">
    <source>
        <dbReference type="ARBA" id="ARBA00022771"/>
    </source>
</evidence>
<evidence type="ECO:0000256" key="6">
    <source>
        <dbReference type="ARBA" id="ARBA00023015"/>
    </source>
</evidence>